<dbReference type="PROSITE" id="PS50929">
    <property type="entry name" value="ABC_TM1F"/>
    <property type="match status" value="1"/>
</dbReference>
<feature type="domain" description="ABC transporter" evidence="9">
    <location>
        <begin position="351"/>
        <end position="574"/>
    </location>
</feature>
<evidence type="ECO:0000256" key="8">
    <source>
        <dbReference type="SAM" id="Phobius"/>
    </source>
</evidence>
<keyword evidence="2" id="KW-0813">Transport</keyword>
<evidence type="ECO:0000256" key="7">
    <source>
        <dbReference type="ARBA" id="ARBA00023136"/>
    </source>
</evidence>
<evidence type="ECO:0000256" key="2">
    <source>
        <dbReference type="ARBA" id="ARBA00022448"/>
    </source>
</evidence>
<dbReference type="Pfam" id="PF00005">
    <property type="entry name" value="ABC_tran"/>
    <property type="match status" value="1"/>
</dbReference>
<dbReference type="InterPro" id="IPR003439">
    <property type="entry name" value="ABC_transporter-like_ATP-bd"/>
</dbReference>
<dbReference type="InterPro" id="IPR050835">
    <property type="entry name" value="ABC_transporter_sub-D"/>
</dbReference>
<evidence type="ECO:0000259" key="10">
    <source>
        <dbReference type="PROSITE" id="PS50929"/>
    </source>
</evidence>
<evidence type="ECO:0000256" key="4">
    <source>
        <dbReference type="ARBA" id="ARBA00022741"/>
    </source>
</evidence>
<feature type="transmembrane region" description="Helical" evidence="8">
    <location>
        <begin position="28"/>
        <end position="51"/>
    </location>
</feature>
<feature type="domain" description="ABC transmembrane type-1" evidence="10">
    <location>
        <begin position="32"/>
        <end position="315"/>
    </location>
</feature>
<name>A0A2T1M1X0_9CHRO</name>
<keyword evidence="3 8" id="KW-0812">Transmembrane</keyword>
<dbReference type="AlphaFoldDB" id="A0A2T1M1X0"/>
<dbReference type="GO" id="GO:0005886">
    <property type="term" value="C:plasma membrane"/>
    <property type="evidence" value="ECO:0007669"/>
    <property type="project" value="UniProtKB-SubCell"/>
</dbReference>
<comment type="subcellular location">
    <subcellularLocation>
        <location evidence="1">Cell membrane</location>
        <topology evidence="1">Multi-pass membrane protein</topology>
    </subcellularLocation>
</comment>
<evidence type="ECO:0000313" key="12">
    <source>
        <dbReference type="Proteomes" id="UP000239001"/>
    </source>
</evidence>
<dbReference type="PANTHER" id="PTHR11384">
    <property type="entry name" value="ATP-BINDING CASSETTE, SUB-FAMILY D MEMBER"/>
    <property type="match status" value="1"/>
</dbReference>
<dbReference type="PROSITE" id="PS50893">
    <property type="entry name" value="ABC_TRANSPORTER_2"/>
    <property type="match status" value="1"/>
</dbReference>
<evidence type="ECO:0000256" key="1">
    <source>
        <dbReference type="ARBA" id="ARBA00004651"/>
    </source>
</evidence>
<dbReference type="EMBL" id="PXOH01000003">
    <property type="protein sequence ID" value="PSF38703.1"/>
    <property type="molecule type" value="Genomic_DNA"/>
</dbReference>
<keyword evidence="12" id="KW-1185">Reference proteome</keyword>
<dbReference type="GO" id="GO:0140359">
    <property type="term" value="F:ABC-type transporter activity"/>
    <property type="evidence" value="ECO:0007669"/>
    <property type="project" value="InterPro"/>
</dbReference>
<keyword evidence="5 11" id="KW-0067">ATP-binding</keyword>
<proteinExistence type="predicted"/>
<feature type="transmembrane region" description="Helical" evidence="8">
    <location>
        <begin position="256"/>
        <end position="275"/>
    </location>
</feature>
<dbReference type="InterPro" id="IPR036640">
    <property type="entry name" value="ABC1_TM_sf"/>
</dbReference>
<organism evidence="11 12">
    <name type="scientific">Aphanothece hegewaldii CCALA 016</name>
    <dbReference type="NCBI Taxonomy" id="2107694"/>
    <lineage>
        <taxon>Bacteria</taxon>
        <taxon>Bacillati</taxon>
        <taxon>Cyanobacteriota</taxon>
        <taxon>Cyanophyceae</taxon>
        <taxon>Oscillatoriophycideae</taxon>
        <taxon>Chroococcales</taxon>
        <taxon>Aphanothecaceae</taxon>
        <taxon>Aphanothece</taxon>
    </lineage>
</organism>
<feature type="transmembrane region" description="Helical" evidence="8">
    <location>
        <begin position="295"/>
        <end position="319"/>
    </location>
</feature>
<evidence type="ECO:0000259" key="9">
    <source>
        <dbReference type="PROSITE" id="PS50893"/>
    </source>
</evidence>
<evidence type="ECO:0000256" key="3">
    <source>
        <dbReference type="ARBA" id="ARBA00022692"/>
    </source>
</evidence>
<dbReference type="GO" id="GO:0016887">
    <property type="term" value="F:ATP hydrolysis activity"/>
    <property type="evidence" value="ECO:0007669"/>
    <property type="project" value="InterPro"/>
</dbReference>
<dbReference type="InterPro" id="IPR003593">
    <property type="entry name" value="AAA+_ATPase"/>
</dbReference>
<dbReference type="Proteomes" id="UP000239001">
    <property type="component" value="Unassembled WGS sequence"/>
</dbReference>
<reference evidence="11 12" key="1">
    <citation type="submission" date="2018-03" db="EMBL/GenBank/DDBJ databases">
        <title>The ancient ancestry and fast evolution of plastids.</title>
        <authorList>
            <person name="Moore K.R."/>
            <person name="Magnabosco C."/>
            <person name="Momper L."/>
            <person name="Gold D.A."/>
            <person name="Bosak T."/>
            <person name="Fournier G.P."/>
        </authorList>
    </citation>
    <scope>NUCLEOTIDE SEQUENCE [LARGE SCALE GENOMIC DNA]</scope>
    <source>
        <strain evidence="11 12">CCALA 016</strain>
    </source>
</reference>
<dbReference type="CDD" id="cd03223">
    <property type="entry name" value="ABCD_peroxisomal_ALDP"/>
    <property type="match status" value="1"/>
</dbReference>
<dbReference type="GO" id="GO:0005524">
    <property type="term" value="F:ATP binding"/>
    <property type="evidence" value="ECO:0007669"/>
    <property type="project" value="UniProtKB-KW"/>
</dbReference>
<dbReference type="OrthoDB" id="9810134at2"/>
<feature type="transmembrane region" description="Helical" evidence="8">
    <location>
        <begin position="147"/>
        <end position="166"/>
    </location>
</feature>
<sequence length="575" mass="65426">MEKLKQLLSWFGRVAKPYWTSSEKWKAIGLLAIVISFIIAVNFASVTLNEVQGKFVTSLSEKKIEEFQKNLLTFMGIILALFTVSVIQSIVQQKLSLYWREWLTKNFLARYFNNKAFYKVNNYNAIDNPDQRISDDLESFVGQTLNYTLDFGSNLLSGFLFIGVLWSLNHSLVWIALATASIQTLLSFLIGRILTPLNFKDLQYQADFRYGLVHVRNNSESIAFYQGEKQESKMLQERFSRLLAVLHQAIYPRSGLNAFNVGIVYLIFLLAYWILAPQYFSGQIPFGDISRSTHAFTRVLFVFGWFANSFEGLTLYAAVIKRLGTFAEFLDKVNLPSQKDHTINTIIEPRFALSHVTLKTPDQEKILVENLVLEVPTSEGILLMGPSGVGKSSILRAVAGLWDSGKGYIYRPSHEEMLFIPQRPYMTLGSLRNQIIYPHIDLDVSNEQLQAILEKVNLSDLASRVGGFDVELNWADVLSLGEQQRLAFARLFLLNPKYAVLDESTSALDVKNERHLYQMLKDSHTTYISVGHRPTIVPFHEIIVEFLGLGKWRSFPRSHYSIDDTPVDGNGANLL</sequence>
<dbReference type="InterPro" id="IPR011527">
    <property type="entry name" value="ABC1_TM_dom"/>
</dbReference>
<gene>
    <name evidence="11" type="ORF">C7H19_04130</name>
</gene>
<keyword evidence="4" id="KW-0547">Nucleotide-binding</keyword>
<dbReference type="RefSeq" id="WP_106455625.1">
    <property type="nucleotide sequence ID" value="NZ_PXOH01000003.1"/>
</dbReference>
<feature type="transmembrane region" description="Helical" evidence="8">
    <location>
        <begin position="172"/>
        <end position="194"/>
    </location>
</feature>
<keyword evidence="7 8" id="KW-0472">Membrane</keyword>
<dbReference type="Gene3D" id="3.40.50.300">
    <property type="entry name" value="P-loop containing nucleotide triphosphate hydrolases"/>
    <property type="match status" value="1"/>
</dbReference>
<evidence type="ECO:0000256" key="5">
    <source>
        <dbReference type="ARBA" id="ARBA00022840"/>
    </source>
</evidence>
<dbReference type="InterPro" id="IPR027417">
    <property type="entry name" value="P-loop_NTPase"/>
</dbReference>
<dbReference type="PROSITE" id="PS00211">
    <property type="entry name" value="ABC_TRANSPORTER_1"/>
    <property type="match status" value="1"/>
</dbReference>
<reference evidence="11 12" key="2">
    <citation type="submission" date="2018-03" db="EMBL/GenBank/DDBJ databases">
        <authorList>
            <person name="Keele B.F."/>
        </authorList>
    </citation>
    <scope>NUCLEOTIDE SEQUENCE [LARGE SCALE GENOMIC DNA]</scope>
    <source>
        <strain evidence="11 12">CCALA 016</strain>
    </source>
</reference>
<comment type="caution">
    <text evidence="11">The sequence shown here is derived from an EMBL/GenBank/DDBJ whole genome shotgun (WGS) entry which is preliminary data.</text>
</comment>
<accession>A0A2T1M1X0</accession>
<dbReference type="SMART" id="SM00382">
    <property type="entry name" value="AAA"/>
    <property type="match status" value="1"/>
</dbReference>
<evidence type="ECO:0000313" key="11">
    <source>
        <dbReference type="EMBL" id="PSF38703.1"/>
    </source>
</evidence>
<dbReference type="SUPFAM" id="SSF52540">
    <property type="entry name" value="P-loop containing nucleoside triphosphate hydrolases"/>
    <property type="match status" value="1"/>
</dbReference>
<keyword evidence="6 8" id="KW-1133">Transmembrane helix</keyword>
<evidence type="ECO:0000256" key="6">
    <source>
        <dbReference type="ARBA" id="ARBA00022989"/>
    </source>
</evidence>
<dbReference type="Gene3D" id="1.20.1560.10">
    <property type="entry name" value="ABC transporter type 1, transmembrane domain"/>
    <property type="match status" value="1"/>
</dbReference>
<dbReference type="InterPro" id="IPR017871">
    <property type="entry name" value="ABC_transporter-like_CS"/>
</dbReference>
<dbReference type="Pfam" id="PF06472">
    <property type="entry name" value="ABC_membrane_2"/>
    <property type="match status" value="1"/>
</dbReference>
<dbReference type="PANTHER" id="PTHR11384:SF59">
    <property type="entry name" value="LYSOSOMAL COBALAMIN TRANSPORTER ABCD4"/>
    <property type="match status" value="1"/>
</dbReference>
<dbReference type="SUPFAM" id="SSF90123">
    <property type="entry name" value="ABC transporter transmembrane region"/>
    <property type="match status" value="1"/>
</dbReference>
<feature type="transmembrane region" description="Helical" evidence="8">
    <location>
        <begin position="71"/>
        <end position="91"/>
    </location>
</feature>
<protein>
    <submittedName>
        <fullName evidence="11">ABC transporter ATP-binding protein</fullName>
    </submittedName>
</protein>